<dbReference type="VEuPathDB" id="FungiDB:MMYC01_210452"/>
<protein>
    <submittedName>
        <fullName evidence="2">Uncharacterized protein</fullName>
    </submittedName>
</protein>
<accession>A0A175VP65</accession>
<feature type="transmembrane region" description="Helical" evidence="1">
    <location>
        <begin position="57"/>
        <end position="76"/>
    </location>
</feature>
<dbReference type="PANTHER" id="PTHR35043:SF8">
    <property type="entry name" value="DUF4220 DOMAIN-CONTAINING PROTEIN"/>
    <property type="match status" value="1"/>
</dbReference>
<comment type="caution">
    <text evidence="2">The sequence shown here is derived from an EMBL/GenBank/DDBJ whole genome shotgun (WGS) entry which is preliminary data.</text>
</comment>
<proteinExistence type="predicted"/>
<keyword evidence="1" id="KW-1133">Transmembrane helix</keyword>
<feature type="transmembrane region" description="Helical" evidence="1">
    <location>
        <begin position="22"/>
        <end position="42"/>
    </location>
</feature>
<feature type="transmembrane region" description="Helical" evidence="1">
    <location>
        <begin position="179"/>
        <end position="202"/>
    </location>
</feature>
<evidence type="ECO:0000313" key="3">
    <source>
        <dbReference type="Proteomes" id="UP000078237"/>
    </source>
</evidence>
<dbReference type="STRING" id="100816.A0A175VP65"/>
<dbReference type="EMBL" id="LCTW02000497">
    <property type="protein sequence ID" value="KXX73306.1"/>
    <property type="molecule type" value="Genomic_DNA"/>
</dbReference>
<keyword evidence="1" id="KW-0472">Membrane</keyword>
<dbReference type="Proteomes" id="UP000078237">
    <property type="component" value="Unassembled WGS sequence"/>
</dbReference>
<dbReference type="OrthoDB" id="3061561at2759"/>
<feature type="transmembrane region" description="Helical" evidence="1">
    <location>
        <begin position="331"/>
        <end position="352"/>
    </location>
</feature>
<evidence type="ECO:0000313" key="2">
    <source>
        <dbReference type="EMBL" id="KXX73306.1"/>
    </source>
</evidence>
<dbReference type="AlphaFoldDB" id="A0A175VP65"/>
<dbReference type="PANTHER" id="PTHR35043">
    <property type="entry name" value="TRANSCRIPTION FACTOR DOMAIN-CONTAINING PROTEIN"/>
    <property type="match status" value="1"/>
</dbReference>
<keyword evidence="1" id="KW-0812">Transmembrane</keyword>
<gene>
    <name evidence="2" type="ORF">MMYC01_210452</name>
</gene>
<reference evidence="2 3" key="1">
    <citation type="journal article" date="2016" name="Genome Announc.">
        <title>Genome Sequence of Madurella mycetomatis mm55, Isolated from a Human Mycetoma Case in Sudan.</title>
        <authorList>
            <person name="Smit S."/>
            <person name="Derks M.F."/>
            <person name="Bervoets S."/>
            <person name="Fahal A."/>
            <person name="van Leeuwen W."/>
            <person name="van Belkum A."/>
            <person name="van de Sande W.W."/>
        </authorList>
    </citation>
    <scope>NUCLEOTIDE SEQUENCE [LARGE SCALE GENOMIC DNA]</scope>
    <source>
        <strain evidence="3">mm55</strain>
    </source>
</reference>
<feature type="transmembrane region" description="Helical" evidence="1">
    <location>
        <begin position="287"/>
        <end position="311"/>
    </location>
</feature>
<feature type="transmembrane region" description="Helical" evidence="1">
    <location>
        <begin position="442"/>
        <end position="462"/>
    </location>
</feature>
<organism evidence="2 3">
    <name type="scientific">Madurella mycetomatis</name>
    <dbReference type="NCBI Taxonomy" id="100816"/>
    <lineage>
        <taxon>Eukaryota</taxon>
        <taxon>Fungi</taxon>
        <taxon>Dikarya</taxon>
        <taxon>Ascomycota</taxon>
        <taxon>Pezizomycotina</taxon>
        <taxon>Sordariomycetes</taxon>
        <taxon>Sordariomycetidae</taxon>
        <taxon>Sordariales</taxon>
        <taxon>Sordariales incertae sedis</taxon>
        <taxon>Madurella</taxon>
    </lineage>
</organism>
<name>A0A175VP65_9PEZI</name>
<sequence>MVNGTDTQGWTSSPDLRGTSDIIVTCLVTTFLCCWTSVYPNIAAPAEGFWATLRDKLSLACLGILGPDFLIVLATGQRSSARRSFRKFRAEGHADWTITHSFFADMGGFVLEAPGLEQPIPLDGEQLFYLVKRKYVEYPNVTKQELDDRDKSDGLSRLITVFQATWFVVSVIARGIQGLTITTIEITTLSFVVILFGTSWYWKDKPSCVETTILLKSSVHIDDIIGSGGSCATRPYYHTPLDFISRHESALNVMWQYYNELARKIWFSPFTRPVRTRPWNRIPGDMFLWMDFDLELIAAVFILLFSSVFFIAWNSHFPTRFEQMAWRVSSIYMITFGLIGSVWMALWMWILLPQKRLADGHEMSLLEQSLPPHPGQLLMRRFLHWDAAPRREPRLEHIEDANAEDAIPLRSSSRGFVNKARRLLSKTHNISPDKDPHLDTPIGFLIGTSFLSLLYVVFRMYILTEDFVGLRSMPSNAYDTVNWLSFIPHV</sequence>
<evidence type="ECO:0000256" key="1">
    <source>
        <dbReference type="SAM" id="Phobius"/>
    </source>
</evidence>
<keyword evidence="3" id="KW-1185">Reference proteome</keyword>